<name>A0A327Q9G2_9BACT</name>
<proteinExistence type="predicted"/>
<organism evidence="1 2">
    <name type="scientific">Chitinophaga skermanii</name>
    <dbReference type="NCBI Taxonomy" id="331697"/>
    <lineage>
        <taxon>Bacteria</taxon>
        <taxon>Pseudomonadati</taxon>
        <taxon>Bacteroidota</taxon>
        <taxon>Chitinophagia</taxon>
        <taxon>Chitinophagales</taxon>
        <taxon>Chitinophagaceae</taxon>
        <taxon>Chitinophaga</taxon>
    </lineage>
</organism>
<reference evidence="1 2" key="1">
    <citation type="submission" date="2018-06" db="EMBL/GenBank/DDBJ databases">
        <title>Genomic Encyclopedia of Archaeal and Bacterial Type Strains, Phase II (KMG-II): from individual species to whole genera.</title>
        <authorList>
            <person name="Goeker M."/>
        </authorList>
    </citation>
    <scope>NUCLEOTIDE SEQUENCE [LARGE SCALE GENOMIC DNA]</scope>
    <source>
        <strain evidence="1 2">DSM 23857</strain>
    </source>
</reference>
<protein>
    <submittedName>
        <fullName evidence="1">Uncharacterized protein</fullName>
    </submittedName>
</protein>
<accession>A0A327Q9G2</accession>
<evidence type="ECO:0000313" key="2">
    <source>
        <dbReference type="Proteomes" id="UP000249547"/>
    </source>
</evidence>
<dbReference type="Proteomes" id="UP000249547">
    <property type="component" value="Unassembled WGS sequence"/>
</dbReference>
<dbReference type="AlphaFoldDB" id="A0A327Q9G2"/>
<gene>
    <name evidence="1" type="ORF">LX64_04154</name>
</gene>
<keyword evidence="2" id="KW-1185">Reference proteome</keyword>
<comment type="caution">
    <text evidence="1">The sequence shown here is derived from an EMBL/GenBank/DDBJ whole genome shotgun (WGS) entry which is preliminary data.</text>
</comment>
<evidence type="ECO:0000313" key="1">
    <source>
        <dbReference type="EMBL" id="RAJ00448.1"/>
    </source>
</evidence>
<dbReference type="EMBL" id="QLLL01000008">
    <property type="protein sequence ID" value="RAJ00448.1"/>
    <property type="molecule type" value="Genomic_DNA"/>
</dbReference>
<sequence length="98" mass="11850">MVLITYEEIGQEFDKLAVTMRGNEYIGTLSVNHNKQQPIVLRKFCCKYLNWDYSLYYRKMGGYDVMRKNETAFVNMINHKIYYYLSTKYKCPYTKNKK</sequence>